<organism evidence="2 3">
    <name type="scientific">Oedothorax gibbosus</name>
    <dbReference type="NCBI Taxonomy" id="931172"/>
    <lineage>
        <taxon>Eukaryota</taxon>
        <taxon>Metazoa</taxon>
        <taxon>Ecdysozoa</taxon>
        <taxon>Arthropoda</taxon>
        <taxon>Chelicerata</taxon>
        <taxon>Arachnida</taxon>
        <taxon>Araneae</taxon>
        <taxon>Araneomorphae</taxon>
        <taxon>Entelegynae</taxon>
        <taxon>Araneoidea</taxon>
        <taxon>Linyphiidae</taxon>
        <taxon>Erigoninae</taxon>
        <taxon>Oedothorax</taxon>
    </lineage>
</organism>
<sequence>MKKGSNQENNNKKPLKKEVTGHKRARVERPSWEEKALPPSSTESPDETIVQPDVRRMANVPFPITGKFQKKIKAF</sequence>
<feature type="region of interest" description="Disordered" evidence="1">
    <location>
        <begin position="1"/>
        <end position="50"/>
    </location>
</feature>
<evidence type="ECO:0000313" key="3">
    <source>
        <dbReference type="Proteomes" id="UP000827092"/>
    </source>
</evidence>
<feature type="compositionally biased region" description="Basic and acidic residues" evidence="1">
    <location>
        <begin position="16"/>
        <end position="36"/>
    </location>
</feature>
<evidence type="ECO:0000313" key="2">
    <source>
        <dbReference type="EMBL" id="KAG8189066.1"/>
    </source>
</evidence>
<accession>A0AAV6UXN0</accession>
<dbReference type="EMBL" id="JAFNEN010000222">
    <property type="protein sequence ID" value="KAG8189066.1"/>
    <property type="molecule type" value="Genomic_DNA"/>
</dbReference>
<reference evidence="2 3" key="1">
    <citation type="journal article" date="2022" name="Nat. Ecol. Evol.">
        <title>A masculinizing supergene underlies an exaggerated male reproductive morph in a spider.</title>
        <authorList>
            <person name="Hendrickx F."/>
            <person name="De Corte Z."/>
            <person name="Sonet G."/>
            <person name="Van Belleghem S.M."/>
            <person name="Kostlbacher S."/>
            <person name="Vangestel C."/>
        </authorList>
    </citation>
    <scope>NUCLEOTIDE SEQUENCE [LARGE SCALE GENOMIC DNA]</scope>
    <source>
        <strain evidence="2">W744_W776</strain>
    </source>
</reference>
<keyword evidence="3" id="KW-1185">Reference proteome</keyword>
<proteinExistence type="predicted"/>
<name>A0AAV6UXN0_9ARAC</name>
<dbReference type="Proteomes" id="UP000827092">
    <property type="component" value="Unassembled WGS sequence"/>
</dbReference>
<gene>
    <name evidence="2" type="ORF">JTE90_025498</name>
</gene>
<dbReference type="AlphaFoldDB" id="A0AAV6UXN0"/>
<comment type="caution">
    <text evidence="2">The sequence shown here is derived from an EMBL/GenBank/DDBJ whole genome shotgun (WGS) entry which is preliminary data.</text>
</comment>
<protein>
    <submittedName>
        <fullName evidence="2">Uncharacterized protein</fullName>
    </submittedName>
</protein>
<evidence type="ECO:0000256" key="1">
    <source>
        <dbReference type="SAM" id="MobiDB-lite"/>
    </source>
</evidence>